<dbReference type="EMBL" id="JBBWWQ010000015">
    <property type="protein sequence ID" value="KAK8929003.1"/>
    <property type="molecule type" value="Genomic_DNA"/>
</dbReference>
<accession>A0AAP0B5Y5</accession>
<proteinExistence type="predicted"/>
<sequence length="158" mass="17485">MSHGPYGLGHTRATMAMTMRSNAVRRSESGKTASVIQVPQISLSCPSIGSCGPTPPLGINVDSAKKHREHHVLTLSNGLGKETYWIIALKGVPYRAPSLGGFPLFTMIFLRDSDVLSIPVELQRFFLVMVEEFLSMRVRYARGVRAFFPPKTTPSFFE</sequence>
<name>A0AAP0B5Y5_9ASPA</name>
<protein>
    <submittedName>
        <fullName evidence="1">Uncharacterized protein</fullName>
    </submittedName>
</protein>
<reference evidence="1 2" key="1">
    <citation type="journal article" date="2022" name="Nat. Plants">
        <title>Genomes of leafy and leafless Platanthera orchids illuminate the evolution of mycoheterotrophy.</title>
        <authorList>
            <person name="Li M.H."/>
            <person name="Liu K.W."/>
            <person name="Li Z."/>
            <person name="Lu H.C."/>
            <person name="Ye Q.L."/>
            <person name="Zhang D."/>
            <person name="Wang J.Y."/>
            <person name="Li Y.F."/>
            <person name="Zhong Z.M."/>
            <person name="Liu X."/>
            <person name="Yu X."/>
            <person name="Liu D.K."/>
            <person name="Tu X.D."/>
            <person name="Liu B."/>
            <person name="Hao Y."/>
            <person name="Liao X.Y."/>
            <person name="Jiang Y.T."/>
            <person name="Sun W.H."/>
            <person name="Chen J."/>
            <person name="Chen Y.Q."/>
            <person name="Ai Y."/>
            <person name="Zhai J.W."/>
            <person name="Wu S.S."/>
            <person name="Zhou Z."/>
            <person name="Hsiao Y.Y."/>
            <person name="Wu W.L."/>
            <person name="Chen Y.Y."/>
            <person name="Lin Y.F."/>
            <person name="Hsu J.L."/>
            <person name="Li C.Y."/>
            <person name="Wang Z.W."/>
            <person name="Zhao X."/>
            <person name="Zhong W.Y."/>
            <person name="Ma X.K."/>
            <person name="Ma L."/>
            <person name="Huang J."/>
            <person name="Chen G.Z."/>
            <person name="Huang M.Z."/>
            <person name="Huang L."/>
            <person name="Peng D.H."/>
            <person name="Luo Y.B."/>
            <person name="Zou S.Q."/>
            <person name="Chen S.P."/>
            <person name="Lan S."/>
            <person name="Tsai W.C."/>
            <person name="Van de Peer Y."/>
            <person name="Liu Z.J."/>
        </authorList>
    </citation>
    <scope>NUCLEOTIDE SEQUENCE [LARGE SCALE GENOMIC DNA]</scope>
    <source>
        <strain evidence="1">Lor287</strain>
    </source>
</reference>
<keyword evidence="2" id="KW-1185">Reference proteome</keyword>
<comment type="caution">
    <text evidence="1">The sequence shown here is derived from an EMBL/GenBank/DDBJ whole genome shotgun (WGS) entry which is preliminary data.</text>
</comment>
<dbReference type="Proteomes" id="UP001418222">
    <property type="component" value="Unassembled WGS sequence"/>
</dbReference>
<organism evidence="1 2">
    <name type="scientific">Platanthera zijinensis</name>
    <dbReference type="NCBI Taxonomy" id="2320716"/>
    <lineage>
        <taxon>Eukaryota</taxon>
        <taxon>Viridiplantae</taxon>
        <taxon>Streptophyta</taxon>
        <taxon>Embryophyta</taxon>
        <taxon>Tracheophyta</taxon>
        <taxon>Spermatophyta</taxon>
        <taxon>Magnoliopsida</taxon>
        <taxon>Liliopsida</taxon>
        <taxon>Asparagales</taxon>
        <taxon>Orchidaceae</taxon>
        <taxon>Orchidoideae</taxon>
        <taxon>Orchideae</taxon>
        <taxon>Orchidinae</taxon>
        <taxon>Platanthera</taxon>
    </lineage>
</organism>
<evidence type="ECO:0000313" key="1">
    <source>
        <dbReference type="EMBL" id="KAK8929003.1"/>
    </source>
</evidence>
<evidence type="ECO:0000313" key="2">
    <source>
        <dbReference type="Proteomes" id="UP001418222"/>
    </source>
</evidence>
<dbReference type="AlphaFoldDB" id="A0AAP0B5Y5"/>
<gene>
    <name evidence="1" type="ORF">KSP39_PZI017794</name>
</gene>